<dbReference type="InterPro" id="IPR025961">
    <property type="entry name" value="Metal_resist"/>
</dbReference>
<dbReference type="AlphaFoldDB" id="A0A918P2W6"/>
<dbReference type="EMBL" id="BMYX01000010">
    <property type="protein sequence ID" value="GGY16930.1"/>
    <property type="molecule type" value="Genomic_DNA"/>
</dbReference>
<gene>
    <name evidence="2" type="ORF">GCM10011289_20490</name>
</gene>
<dbReference type="PANTHER" id="PTHR38102:SF1">
    <property type="entry name" value="PERIPLASMIC CHAPERONE SPY"/>
    <property type="match status" value="1"/>
</dbReference>
<proteinExistence type="predicted"/>
<organism evidence="2 3">
    <name type="scientific">Paludibacterium paludis</name>
    <dbReference type="NCBI Taxonomy" id="1225769"/>
    <lineage>
        <taxon>Bacteria</taxon>
        <taxon>Pseudomonadati</taxon>
        <taxon>Pseudomonadota</taxon>
        <taxon>Betaproteobacteria</taxon>
        <taxon>Neisseriales</taxon>
        <taxon>Chromobacteriaceae</taxon>
        <taxon>Paludibacterium</taxon>
    </lineage>
</organism>
<reference evidence="2" key="2">
    <citation type="submission" date="2020-09" db="EMBL/GenBank/DDBJ databases">
        <authorList>
            <person name="Sun Q."/>
            <person name="Kim S."/>
        </authorList>
    </citation>
    <scope>NUCLEOTIDE SEQUENCE</scope>
    <source>
        <strain evidence="2">KCTC 32182</strain>
    </source>
</reference>
<keyword evidence="1" id="KW-0732">Signal</keyword>
<dbReference type="PANTHER" id="PTHR38102">
    <property type="entry name" value="PERIPLASMIC CHAPERONE SPY"/>
    <property type="match status" value="1"/>
</dbReference>
<dbReference type="GO" id="GO:0051082">
    <property type="term" value="F:unfolded protein binding"/>
    <property type="evidence" value="ECO:0007669"/>
    <property type="project" value="TreeGrafter"/>
</dbReference>
<keyword evidence="3" id="KW-1185">Reference proteome</keyword>
<protein>
    <recommendedName>
        <fullName evidence="4">Spy/CpxP family protein refolding chaperone</fullName>
    </recommendedName>
</protein>
<accession>A0A918P2W6</accession>
<reference evidence="2" key="1">
    <citation type="journal article" date="2014" name="Int. J. Syst. Evol. Microbiol.">
        <title>Complete genome sequence of Corynebacterium casei LMG S-19264T (=DSM 44701T), isolated from a smear-ripened cheese.</title>
        <authorList>
            <consortium name="US DOE Joint Genome Institute (JGI-PGF)"/>
            <person name="Walter F."/>
            <person name="Albersmeier A."/>
            <person name="Kalinowski J."/>
            <person name="Ruckert C."/>
        </authorList>
    </citation>
    <scope>NUCLEOTIDE SEQUENCE</scope>
    <source>
        <strain evidence="2">KCTC 32182</strain>
    </source>
</reference>
<dbReference type="InterPro" id="IPR052211">
    <property type="entry name" value="Cpx_auxiliary_protein"/>
</dbReference>
<evidence type="ECO:0000313" key="3">
    <source>
        <dbReference type="Proteomes" id="UP000645257"/>
    </source>
</evidence>
<dbReference type="Gene3D" id="1.20.120.1490">
    <property type="match status" value="1"/>
</dbReference>
<feature type="signal peptide" evidence="1">
    <location>
        <begin position="1"/>
        <end position="26"/>
    </location>
</feature>
<dbReference type="Proteomes" id="UP000645257">
    <property type="component" value="Unassembled WGS sequence"/>
</dbReference>
<dbReference type="GO" id="GO:0030288">
    <property type="term" value="C:outer membrane-bounded periplasmic space"/>
    <property type="evidence" value="ECO:0007669"/>
    <property type="project" value="TreeGrafter"/>
</dbReference>
<sequence>MNFFSQRILRQLLVSSLCLAALPAAAAPCPGMMNPEPGMMAHGSVRGHPGLFGLLHRVDLSDAQKDTIFAILHEQAPTLRDAMKAMRNANRALKDLALSGKYDETRAAALADDIAAAHRRMALLHAATDARVVAVLTPSQRDRLKDLQTRHDMPH</sequence>
<evidence type="ECO:0000313" key="2">
    <source>
        <dbReference type="EMBL" id="GGY16930.1"/>
    </source>
</evidence>
<comment type="caution">
    <text evidence="2">The sequence shown here is derived from an EMBL/GenBank/DDBJ whole genome shotgun (WGS) entry which is preliminary data.</text>
</comment>
<dbReference type="RefSeq" id="WP_189533950.1">
    <property type="nucleotide sequence ID" value="NZ_BMYX01000010.1"/>
</dbReference>
<evidence type="ECO:0008006" key="4">
    <source>
        <dbReference type="Google" id="ProtNLM"/>
    </source>
</evidence>
<dbReference type="Pfam" id="PF13801">
    <property type="entry name" value="Metal_resist"/>
    <property type="match status" value="1"/>
</dbReference>
<evidence type="ECO:0000256" key="1">
    <source>
        <dbReference type="SAM" id="SignalP"/>
    </source>
</evidence>
<feature type="chain" id="PRO_5038024154" description="Spy/CpxP family protein refolding chaperone" evidence="1">
    <location>
        <begin position="27"/>
        <end position="155"/>
    </location>
</feature>
<name>A0A918P2W6_9NEIS</name>